<dbReference type="CDD" id="cd02042">
    <property type="entry name" value="ParAB_family"/>
    <property type="match status" value="1"/>
</dbReference>
<dbReference type="OrthoDB" id="9804460at2"/>
<dbReference type="AlphaFoldDB" id="A0A2N3PUV9"/>
<dbReference type="PANTHER" id="PTHR13696:SF96">
    <property type="entry name" value="COBQ_COBB_MIND_PARA NUCLEOTIDE BINDING DOMAIN-CONTAINING PROTEIN"/>
    <property type="match status" value="1"/>
</dbReference>
<comment type="caution">
    <text evidence="2">The sequence shown here is derived from an EMBL/GenBank/DDBJ whole genome shotgun (WGS) entry which is preliminary data.</text>
</comment>
<evidence type="ECO:0000313" key="3">
    <source>
        <dbReference type="Proteomes" id="UP000233293"/>
    </source>
</evidence>
<protein>
    <submittedName>
        <fullName evidence="2">Chromosome partitioning protein ParA</fullName>
    </submittedName>
</protein>
<keyword evidence="3" id="KW-1185">Reference proteome</keyword>
<evidence type="ECO:0000313" key="2">
    <source>
        <dbReference type="EMBL" id="PKU24178.1"/>
    </source>
</evidence>
<gene>
    <name evidence="2" type="ORF">CWS72_12645</name>
</gene>
<organism evidence="2 3">
    <name type="scientific">Telmatospirillum siberiense</name>
    <dbReference type="NCBI Taxonomy" id="382514"/>
    <lineage>
        <taxon>Bacteria</taxon>
        <taxon>Pseudomonadati</taxon>
        <taxon>Pseudomonadota</taxon>
        <taxon>Alphaproteobacteria</taxon>
        <taxon>Rhodospirillales</taxon>
        <taxon>Rhodospirillaceae</taxon>
        <taxon>Telmatospirillum</taxon>
    </lineage>
</organism>
<dbReference type="EMBL" id="PIUM01000013">
    <property type="protein sequence ID" value="PKU24178.1"/>
    <property type="molecule type" value="Genomic_DNA"/>
</dbReference>
<dbReference type="InterPro" id="IPR027417">
    <property type="entry name" value="P-loop_NTPase"/>
</dbReference>
<dbReference type="InterPro" id="IPR050678">
    <property type="entry name" value="DNA_Partitioning_ATPase"/>
</dbReference>
<dbReference type="InterPro" id="IPR002586">
    <property type="entry name" value="CobQ/CobB/MinD/ParA_Nub-bd_dom"/>
</dbReference>
<reference evidence="3" key="1">
    <citation type="submission" date="2017-12" db="EMBL/GenBank/DDBJ databases">
        <title>Draft genome sequence of Telmatospirillum siberiense 26-4b1T, an acidotolerant peatland alphaproteobacterium potentially involved in sulfur cycling.</title>
        <authorList>
            <person name="Hausmann B."/>
            <person name="Pjevac P."/>
            <person name="Schreck K."/>
            <person name="Herbold C.W."/>
            <person name="Daims H."/>
            <person name="Wagner M."/>
            <person name="Pester M."/>
            <person name="Loy A."/>
        </authorList>
    </citation>
    <scope>NUCLEOTIDE SEQUENCE [LARGE SCALE GENOMIC DNA]</scope>
    <source>
        <strain evidence="3">26-4b1</strain>
    </source>
</reference>
<dbReference type="Pfam" id="PF01656">
    <property type="entry name" value="CbiA"/>
    <property type="match status" value="1"/>
</dbReference>
<dbReference type="SUPFAM" id="SSF52540">
    <property type="entry name" value="P-loop containing nucleoside triphosphate hydrolases"/>
    <property type="match status" value="1"/>
</dbReference>
<dbReference type="Proteomes" id="UP000233293">
    <property type="component" value="Unassembled WGS sequence"/>
</dbReference>
<sequence>MIIALAQTKGGVGKTTLAVNLAIERVIRRHRDVLLVDADEQGTATDFASLRGERLGGTGFTLVQLTKGTSVRTQIPTLREKFDDVVIDAGGRDSGALRAALTLADIAVIPFQPRSFDVWTLDKVASLVADAKLVNPGLRALAVLNCADPKGQDNAAAAEALADNPEIAYLDCPIGRRKAFPNNAAIGLSVFEAGQPDAKACQELERLADHLFTTPLSTQ</sequence>
<dbReference type="Gene3D" id="3.40.50.300">
    <property type="entry name" value="P-loop containing nucleotide triphosphate hydrolases"/>
    <property type="match status" value="1"/>
</dbReference>
<accession>A0A2N3PUV9</accession>
<proteinExistence type="predicted"/>
<feature type="domain" description="CobQ/CobB/MinD/ParA nucleotide binding" evidence="1">
    <location>
        <begin position="3"/>
        <end position="183"/>
    </location>
</feature>
<dbReference type="PANTHER" id="PTHR13696">
    <property type="entry name" value="P-LOOP CONTAINING NUCLEOSIDE TRIPHOSPHATE HYDROLASE"/>
    <property type="match status" value="1"/>
</dbReference>
<name>A0A2N3PUV9_9PROT</name>
<evidence type="ECO:0000259" key="1">
    <source>
        <dbReference type="Pfam" id="PF01656"/>
    </source>
</evidence>
<dbReference type="PIRSF" id="PIRSF009320">
    <property type="entry name" value="Nuc_binding_HP_1000"/>
    <property type="match status" value="1"/>
</dbReference>